<name>A0A9P1GNT6_9DINO</name>
<dbReference type="GO" id="GO:0003254">
    <property type="term" value="P:regulation of membrane depolarization"/>
    <property type="evidence" value="ECO:0007669"/>
    <property type="project" value="TreeGrafter"/>
</dbReference>
<evidence type="ECO:0000256" key="5">
    <source>
        <dbReference type="SAM" id="Phobius"/>
    </source>
</evidence>
<dbReference type="OrthoDB" id="421226at2759"/>
<evidence type="ECO:0000256" key="1">
    <source>
        <dbReference type="ARBA" id="ARBA00004141"/>
    </source>
</evidence>
<reference evidence="8" key="2">
    <citation type="submission" date="2024-04" db="EMBL/GenBank/DDBJ databases">
        <authorList>
            <person name="Chen Y."/>
            <person name="Shah S."/>
            <person name="Dougan E. K."/>
            <person name="Thang M."/>
            <person name="Chan C."/>
        </authorList>
    </citation>
    <scope>NUCLEOTIDE SEQUENCE [LARGE SCALE GENOMIC DNA]</scope>
</reference>
<evidence type="ECO:0000259" key="6">
    <source>
        <dbReference type="Pfam" id="PF00520"/>
    </source>
</evidence>
<evidence type="ECO:0000313" key="7">
    <source>
        <dbReference type="EMBL" id="CAI4018282.1"/>
    </source>
</evidence>
<dbReference type="Gene3D" id="1.10.287.70">
    <property type="match status" value="1"/>
</dbReference>
<comment type="caution">
    <text evidence="7">The sequence shown here is derived from an EMBL/GenBank/DDBJ whole genome shotgun (WGS) entry which is preliminary data.</text>
</comment>
<dbReference type="Proteomes" id="UP001152797">
    <property type="component" value="Unassembled WGS sequence"/>
</dbReference>
<reference evidence="7" key="1">
    <citation type="submission" date="2022-10" db="EMBL/GenBank/DDBJ databases">
        <authorList>
            <person name="Chen Y."/>
            <person name="Dougan E. K."/>
            <person name="Chan C."/>
            <person name="Rhodes N."/>
            <person name="Thang M."/>
        </authorList>
    </citation>
    <scope>NUCLEOTIDE SEQUENCE</scope>
</reference>
<feature type="transmembrane region" description="Helical" evidence="5">
    <location>
        <begin position="248"/>
        <end position="270"/>
    </location>
</feature>
<feature type="domain" description="Ion transport" evidence="6">
    <location>
        <begin position="175"/>
        <end position="427"/>
    </location>
</feature>
<dbReference type="EMBL" id="CAMXCT010006686">
    <property type="protein sequence ID" value="CAI4018282.1"/>
    <property type="molecule type" value="Genomic_DNA"/>
</dbReference>
<accession>A0A9P1GNT6</accession>
<keyword evidence="3 5" id="KW-1133">Transmembrane helix</keyword>
<dbReference type="InterPro" id="IPR051413">
    <property type="entry name" value="K/Na_HCN_channel"/>
</dbReference>
<sequence>MACPTFEELLDEQLASLRASLLRKHAFEVRRSTCSRSQDDFNLMISDESFHRFDDGVPWERSRSDVHIGTAEDLNDPIPSEFEDLPPWTRFVVKLLEQGKEEETESVSLNSNKGALKMRDTWKVSLHDGAQQTGRSAYQVSILSKNMSLKINDAVTDDSCLQRFVCGPHSTPQLAWSMLACVFILWDVITMPLEMFNVSWLMQVLDVAGIVTFAFWTLDIPLHFIFGIQLEGTLELRPKKLAQIYLRSWFALDVLVVLIDIFVFILEAVLTNGMEGSMIRSARYLRILRLLRLARLLRVIKLTRELTLLANRFLSTHAFMVMKIVAGLGMMIAMNHLVACVWYGLASMRAEDDNWVASMGLERAGFGTSYAASMHWALTQFTPATTNIAPVSGLERWFALLIVLLAMGVFSSFIGSISATVSSLRSARSEQAQKQSKLLQFFIERDLSVDLYMKVQEALRREGAFRMRSAEDEVEMIQGIPERFKIQLHEEMYASTLAKCHFWPERQLQEDEQFFIRLLCHQCLSEAAAAPGQDVFLPGNDCAQAYVMQTGLMSYHGKENFEQNCSAEMNSCLCITALWADWHTRGRFAAAHGLCYFVTIDAEGFCTSSLNYGGSIYAHLQIFGILLVGHVEALDEEDLLMTDLVDESVMAELRVRAQQYCAFAGDLKKKRYKTTIFQGFKPDPQDSWALSSMVRSKQNSEASAS</sequence>
<keyword evidence="9" id="KW-0808">Transferase</keyword>
<feature type="transmembrane region" description="Helical" evidence="5">
    <location>
        <begin position="324"/>
        <end position="345"/>
    </location>
</feature>
<dbReference type="GO" id="GO:0016301">
    <property type="term" value="F:kinase activity"/>
    <property type="evidence" value="ECO:0007669"/>
    <property type="project" value="UniProtKB-KW"/>
</dbReference>
<dbReference type="PANTHER" id="PTHR45689">
    <property type="entry name" value="I[[H]] CHANNEL, ISOFORM E"/>
    <property type="match status" value="1"/>
</dbReference>
<feature type="transmembrane region" description="Helical" evidence="5">
    <location>
        <begin position="205"/>
        <end position="228"/>
    </location>
</feature>
<dbReference type="PANTHER" id="PTHR45689:SF5">
    <property type="entry name" value="I[[H]] CHANNEL, ISOFORM E"/>
    <property type="match status" value="1"/>
</dbReference>
<dbReference type="EMBL" id="CAMXCT020006686">
    <property type="protein sequence ID" value="CAL1171657.1"/>
    <property type="molecule type" value="Genomic_DNA"/>
</dbReference>
<dbReference type="SUPFAM" id="SSF51206">
    <property type="entry name" value="cAMP-binding domain-like"/>
    <property type="match status" value="1"/>
</dbReference>
<evidence type="ECO:0000313" key="9">
    <source>
        <dbReference type="EMBL" id="CAL4805594.1"/>
    </source>
</evidence>
<keyword evidence="4 5" id="KW-0472">Membrane</keyword>
<evidence type="ECO:0000313" key="10">
    <source>
        <dbReference type="Proteomes" id="UP001152797"/>
    </source>
</evidence>
<dbReference type="GO" id="GO:0035725">
    <property type="term" value="P:sodium ion transmembrane transport"/>
    <property type="evidence" value="ECO:0007669"/>
    <property type="project" value="TreeGrafter"/>
</dbReference>
<evidence type="ECO:0000256" key="4">
    <source>
        <dbReference type="ARBA" id="ARBA00023136"/>
    </source>
</evidence>
<dbReference type="SUPFAM" id="SSF81324">
    <property type="entry name" value="Voltage-gated potassium channels"/>
    <property type="match status" value="1"/>
</dbReference>
<proteinExistence type="predicted"/>
<dbReference type="EMBL" id="CAMXCT030006686">
    <property type="protein sequence ID" value="CAL4805594.1"/>
    <property type="molecule type" value="Genomic_DNA"/>
</dbReference>
<evidence type="ECO:0000256" key="3">
    <source>
        <dbReference type="ARBA" id="ARBA00022989"/>
    </source>
</evidence>
<gene>
    <name evidence="7" type="ORF">C1SCF055_LOCUS42861</name>
</gene>
<protein>
    <submittedName>
        <fullName evidence="9">Serine/threonine-protein kinase pelle</fullName>
    </submittedName>
</protein>
<organism evidence="7">
    <name type="scientific">Cladocopium goreaui</name>
    <dbReference type="NCBI Taxonomy" id="2562237"/>
    <lineage>
        <taxon>Eukaryota</taxon>
        <taxon>Sar</taxon>
        <taxon>Alveolata</taxon>
        <taxon>Dinophyceae</taxon>
        <taxon>Suessiales</taxon>
        <taxon>Symbiodiniaceae</taxon>
        <taxon>Cladocopium</taxon>
    </lineage>
</organism>
<evidence type="ECO:0000256" key="2">
    <source>
        <dbReference type="ARBA" id="ARBA00022692"/>
    </source>
</evidence>
<dbReference type="GO" id="GO:0098855">
    <property type="term" value="C:HCN channel complex"/>
    <property type="evidence" value="ECO:0007669"/>
    <property type="project" value="TreeGrafter"/>
</dbReference>
<dbReference type="GO" id="GO:0005249">
    <property type="term" value="F:voltage-gated potassium channel activity"/>
    <property type="evidence" value="ECO:0007669"/>
    <property type="project" value="TreeGrafter"/>
</dbReference>
<comment type="subcellular location">
    <subcellularLocation>
        <location evidence="1">Membrane</location>
        <topology evidence="1">Multi-pass membrane protein</topology>
    </subcellularLocation>
</comment>
<dbReference type="AlphaFoldDB" id="A0A9P1GNT6"/>
<keyword evidence="2 5" id="KW-0812">Transmembrane</keyword>
<keyword evidence="9" id="KW-0418">Kinase</keyword>
<dbReference type="Pfam" id="PF00520">
    <property type="entry name" value="Ion_trans"/>
    <property type="match status" value="1"/>
</dbReference>
<evidence type="ECO:0000313" key="8">
    <source>
        <dbReference type="EMBL" id="CAL1171657.1"/>
    </source>
</evidence>
<feature type="transmembrane region" description="Helical" evidence="5">
    <location>
        <begin position="397"/>
        <end position="421"/>
    </location>
</feature>
<keyword evidence="10" id="KW-1185">Reference proteome</keyword>
<dbReference type="InterPro" id="IPR005821">
    <property type="entry name" value="Ion_trans_dom"/>
</dbReference>
<dbReference type="InterPro" id="IPR018490">
    <property type="entry name" value="cNMP-bd_dom_sf"/>
</dbReference>